<evidence type="ECO:0000259" key="6">
    <source>
        <dbReference type="Pfam" id="PF10475"/>
    </source>
</evidence>
<gene>
    <name evidence="7" type="ORF">ACA1_369590</name>
</gene>
<evidence type="ECO:0000256" key="3">
    <source>
        <dbReference type="ARBA" id="ARBA00023054"/>
    </source>
</evidence>
<reference evidence="7 8" key="1">
    <citation type="journal article" date="2013" name="Genome Biol.">
        <title>Genome of Acanthamoeba castellanii highlights extensive lateral gene transfer and early evolution of tyrosine kinase signaling.</title>
        <authorList>
            <person name="Clarke M."/>
            <person name="Lohan A.J."/>
            <person name="Liu B."/>
            <person name="Lagkouvardos I."/>
            <person name="Roy S."/>
            <person name="Zafar N."/>
            <person name="Bertelli C."/>
            <person name="Schilde C."/>
            <person name="Kianianmomeni A."/>
            <person name="Burglin T.R."/>
            <person name="Frech C."/>
            <person name="Turcotte B."/>
            <person name="Kopec K.O."/>
            <person name="Synnott J.M."/>
            <person name="Choo C."/>
            <person name="Paponov I."/>
            <person name="Finkler A."/>
            <person name="Soon Heng Tan C."/>
            <person name="Hutchins A.P."/>
            <person name="Weinmeier T."/>
            <person name="Rattei T."/>
            <person name="Chu J.S."/>
            <person name="Gimenez G."/>
            <person name="Irimia M."/>
            <person name="Rigden D.J."/>
            <person name="Fitzpatrick D.A."/>
            <person name="Lorenzo-Morales J."/>
            <person name="Bateman A."/>
            <person name="Chiu C.H."/>
            <person name="Tang P."/>
            <person name="Hegemann P."/>
            <person name="Fromm H."/>
            <person name="Raoult D."/>
            <person name="Greub G."/>
            <person name="Miranda-Saavedra D."/>
            <person name="Chen N."/>
            <person name="Nash P."/>
            <person name="Ginger M.L."/>
            <person name="Horn M."/>
            <person name="Schaap P."/>
            <person name="Caler L."/>
            <person name="Loftus B."/>
        </authorList>
    </citation>
    <scope>NUCLEOTIDE SEQUENCE [LARGE SCALE GENOMIC DNA]</scope>
    <source>
        <strain evidence="7 8">Neff</strain>
    </source>
</reference>
<feature type="compositionally biased region" description="Acidic residues" evidence="4">
    <location>
        <begin position="21"/>
        <end position="41"/>
    </location>
</feature>
<dbReference type="InterPro" id="IPR040047">
    <property type="entry name" value="VPS50"/>
</dbReference>
<keyword evidence="1" id="KW-0813">Transport</keyword>
<dbReference type="GeneID" id="14919039"/>
<dbReference type="GO" id="GO:1990745">
    <property type="term" value="C:EARP complex"/>
    <property type="evidence" value="ECO:0007669"/>
    <property type="project" value="InterPro"/>
</dbReference>
<dbReference type="OMA" id="MAKVKWD"/>
<dbReference type="InterPro" id="IPR019514">
    <property type="entry name" value="Syndetin_C"/>
</dbReference>
<dbReference type="GO" id="GO:0015031">
    <property type="term" value="P:protein transport"/>
    <property type="evidence" value="ECO:0007669"/>
    <property type="project" value="UniProtKB-KW"/>
</dbReference>
<proteinExistence type="predicted"/>
<dbReference type="OrthoDB" id="10263345at2759"/>
<name>L8H1G2_ACACF</name>
<keyword evidence="8" id="KW-1185">Reference proteome</keyword>
<keyword evidence="2" id="KW-0653">Protein transport</keyword>
<dbReference type="VEuPathDB" id="AmoebaDB:ACA1_369590"/>
<feature type="domain" description="Vacuolar protein sorting-associated protein 54 N-terminal" evidence="6">
    <location>
        <begin position="44"/>
        <end position="340"/>
    </location>
</feature>
<evidence type="ECO:0000256" key="4">
    <source>
        <dbReference type="SAM" id="MobiDB-lite"/>
    </source>
</evidence>
<feature type="compositionally biased region" description="Basic and acidic residues" evidence="4">
    <location>
        <begin position="519"/>
        <end position="528"/>
    </location>
</feature>
<dbReference type="Proteomes" id="UP000011083">
    <property type="component" value="Unassembled WGS sequence"/>
</dbReference>
<dbReference type="RefSeq" id="XP_004340236.1">
    <property type="nucleotide sequence ID" value="XM_004340188.1"/>
</dbReference>
<evidence type="ECO:0000259" key="5">
    <source>
        <dbReference type="Pfam" id="PF10474"/>
    </source>
</evidence>
<dbReference type="Pfam" id="PF10475">
    <property type="entry name" value="Vps54_N"/>
    <property type="match status" value="1"/>
</dbReference>
<dbReference type="AlphaFoldDB" id="L8H1G2"/>
<feature type="region of interest" description="Disordered" evidence="4">
    <location>
        <begin position="500"/>
        <end position="528"/>
    </location>
</feature>
<dbReference type="KEGG" id="acan:ACA1_369590"/>
<feature type="region of interest" description="Disordered" evidence="4">
    <location>
        <begin position="1"/>
        <end position="42"/>
    </location>
</feature>
<evidence type="ECO:0000256" key="1">
    <source>
        <dbReference type="ARBA" id="ARBA00022448"/>
    </source>
</evidence>
<organism evidence="7 8">
    <name type="scientific">Acanthamoeba castellanii (strain ATCC 30010 / Neff)</name>
    <dbReference type="NCBI Taxonomy" id="1257118"/>
    <lineage>
        <taxon>Eukaryota</taxon>
        <taxon>Amoebozoa</taxon>
        <taxon>Discosea</taxon>
        <taxon>Longamoebia</taxon>
        <taxon>Centramoebida</taxon>
        <taxon>Acanthamoebidae</taxon>
        <taxon>Acanthamoeba</taxon>
    </lineage>
</organism>
<evidence type="ECO:0000256" key="2">
    <source>
        <dbReference type="ARBA" id="ARBA00022927"/>
    </source>
</evidence>
<dbReference type="PANTHER" id="PTHR13258:SF0">
    <property type="entry name" value="SYNDETIN"/>
    <property type="match status" value="1"/>
</dbReference>
<protein>
    <submittedName>
        <fullName evidence="7">Uncharacterized protein</fullName>
    </submittedName>
</protein>
<evidence type="ECO:0000313" key="8">
    <source>
        <dbReference type="Proteomes" id="UP000011083"/>
    </source>
</evidence>
<keyword evidence="3" id="KW-0175">Coiled coil</keyword>
<dbReference type="GO" id="GO:0000149">
    <property type="term" value="F:SNARE binding"/>
    <property type="evidence" value="ECO:0007669"/>
    <property type="project" value="TreeGrafter"/>
</dbReference>
<sequence length="948" mass="106056">MDFLHLFKKGAGAPKEKKDVEEETVQNEGPENEEEEQETDEELIKSVDARYYTPDLDPVEELFNQLPPNFDEQWLTREIKRRERQRELLAASLADRVIKSYGAFVQGMSQVQQVGSDLHLAAFLCKAARHKLAASKNALGRTCFSVLSNYRRTCITEQVIAKLTTMQSIMDVENRAREAADSGDFARAVELCLECRQKTINLSAFVASRGLAGRIQAAYSSVQKSLDSALGDSCREFDASRYKPAVLAYRLIGKADRLLERLQRHWLAALHTESLDALQPYIPAKEGQAQRTATTAGEAQAANFRELCKTLSQDSLPTCLTDLLHRLTLLLFAMHRMCLWHKNYPIDVDNSSYLSEVHNGLERFRKTLWTEMQRKVSALLAIADFAALQLDQFLQILSVLEQFAEIGDSFSQSTSHGLLASIKKQSKEFFLREHKRRLEDLPAILEAETWIRMPVNPSFNALDIKEFKEFMTRSDSGKAEAKNAGFEWYVNHGSPFAGVNNAAAGDQSDAESNGADVSHNGEPDLSRDDEAVNPALYASYVDEGDGAAAAAAELDRLPTPGEEGPVMASSGLRFLQYIGKYLQLMFLLRPISFEIFVGVTHLFQYYVYTVYSFFGKEKEDPDATGNNGIVSTMSMVAAGVMAATGGDAAQEVVVVPRHLHPYLAACLSRIRAQLIHEASQEKRKFAIDEAHLSGGVDTSDANAAALAERVVAAETLSFMYSALIAVKNRLQSQLPKAREQYCVKFYEQTVEMLPHLQTGIYKCAATHMLRYEGFPTKIASCKWDIKDLGMDHNSYVDPMVKEFQRFKAQLEGVRKRGGLPGGTYNAMLQAACGHVVDVLIDGFSRVRKCSFEGRGLMKLDFQTLQSSLKKMLALKAIPEAERLDAFISAFYEPEAGLPQWFRTHYGDYTHKQLLGLVNSLPIKRKQRSEILQVLSDLEKERRTTQPTA</sequence>
<dbReference type="GO" id="GO:0005829">
    <property type="term" value="C:cytosol"/>
    <property type="evidence" value="ECO:0007669"/>
    <property type="project" value="GOC"/>
</dbReference>
<accession>L8H1G2</accession>
<dbReference type="EMBL" id="KB007960">
    <property type="protein sequence ID" value="ELR18216.1"/>
    <property type="molecule type" value="Genomic_DNA"/>
</dbReference>
<dbReference type="GO" id="GO:0032456">
    <property type="term" value="P:endocytic recycling"/>
    <property type="evidence" value="ECO:0007669"/>
    <property type="project" value="InterPro"/>
</dbReference>
<dbReference type="STRING" id="1257118.L8H1G2"/>
<dbReference type="InterPro" id="IPR019515">
    <property type="entry name" value="VPS54_N"/>
</dbReference>
<evidence type="ECO:0000313" key="7">
    <source>
        <dbReference type="EMBL" id="ELR18216.1"/>
    </source>
</evidence>
<dbReference type="GO" id="GO:0042147">
    <property type="term" value="P:retrograde transport, endosome to Golgi"/>
    <property type="evidence" value="ECO:0007669"/>
    <property type="project" value="InterPro"/>
</dbReference>
<dbReference type="PANTHER" id="PTHR13258">
    <property type="entry name" value="SYNDETIN"/>
    <property type="match status" value="1"/>
</dbReference>
<dbReference type="Pfam" id="PF10474">
    <property type="entry name" value="Syndetin_C"/>
    <property type="match status" value="1"/>
</dbReference>
<feature type="domain" description="Syndetin C-terminal" evidence="5">
    <location>
        <begin position="705"/>
        <end position="934"/>
    </location>
</feature>